<proteinExistence type="inferred from homology"/>
<accession>A0AAD9X6H4</accession>
<evidence type="ECO:0000259" key="4">
    <source>
        <dbReference type="PROSITE" id="PS50600"/>
    </source>
</evidence>
<evidence type="ECO:0000313" key="6">
    <source>
        <dbReference type="Proteomes" id="UP001280121"/>
    </source>
</evidence>
<dbReference type="PROSITE" id="PS50600">
    <property type="entry name" value="ULP_PROTEASE"/>
    <property type="match status" value="1"/>
</dbReference>
<dbReference type="GO" id="GO:0008234">
    <property type="term" value="F:cysteine-type peptidase activity"/>
    <property type="evidence" value="ECO:0007669"/>
    <property type="project" value="InterPro"/>
</dbReference>
<gene>
    <name evidence="5" type="ORF">Ddye_013545</name>
</gene>
<dbReference type="Proteomes" id="UP001280121">
    <property type="component" value="Unassembled WGS sequence"/>
</dbReference>
<dbReference type="AlphaFoldDB" id="A0AAD9X6H4"/>
<dbReference type="Pfam" id="PF02902">
    <property type="entry name" value="Peptidase_C48"/>
    <property type="match status" value="1"/>
</dbReference>
<dbReference type="Gene3D" id="3.40.395.10">
    <property type="entry name" value="Adenoviral Proteinase, Chain A"/>
    <property type="match status" value="1"/>
</dbReference>
<evidence type="ECO:0000256" key="2">
    <source>
        <dbReference type="ARBA" id="ARBA00022670"/>
    </source>
</evidence>
<sequence>MQSGSNPFGAHIGKMWRYGHWVLCKVNLLTWVITIYDSASYLKQTDGKFREEHVLPLRRLFPLICNQSGYYEVSNRAPRKPLDRMKAVKLSPRQFPQQHDGTSCGIFILQGIENIMRNKDQQWNWNKDTVPGLRKDMAFEIFGCLIEED</sequence>
<dbReference type="EMBL" id="JANJYI010000004">
    <property type="protein sequence ID" value="KAK2653689.1"/>
    <property type="molecule type" value="Genomic_DNA"/>
</dbReference>
<dbReference type="InterPro" id="IPR003653">
    <property type="entry name" value="Peptidase_C48_C"/>
</dbReference>
<keyword evidence="6" id="KW-1185">Reference proteome</keyword>
<dbReference type="SUPFAM" id="SSF54001">
    <property type="entry name" value="Cysteine proteinases"/>
    <property type="match status" value="1"/>
</dbReference>
<name>A0AAD9X6H4_9ROSI</name>
<evidence type="ECO:0000256" key="1">
    <source>
        <dbReference type="ARBA" id="ARBA00005234"/>
    </source>
</evidence>
<feature type="domain" description="Ubiquitin-like protease family profile" evidence="4">
    <location>
        <begin position="1"/>
        <end position="115"/>
    </location>
</feature>
<dbReference type="GO" id="GO:0006508">
    <property type="term" value="P:proteolysis"/>
    <property type="evidence" value="ECO:0007669"/>
    <property type="project" value="UniProtKB-KW"/>
</dbReference>
<protein>
    <recommendedName>
        <fullName evidence="4">Ubiquitin-like protease family profile domain-containing protein</fullName>
    </recommendedName>
</protein>
<evidence type="ECO:0000313" key="5">
    <source>
        <dbReference type="EMBL" id="KAK2653689.1"/>
    </source>
</evidence>
<organism evidence="5 6">
    <name type="scientific">Dipteronia dyeriana</name>
    <dbReference type="NCBI Taxonomy" id="168575"/>
    <lineage>
        <taxon>Eukaryota</taxon>
        <taxon>Viridiplantae</taxon>
        <taxon>Streptophyta</taxon>
        <taxon>Embryophyta</taxon>
        <taxon>Tracheophyta</taxon>
        <taxon>Spermatophyta</taxon>
        <taxon>Magnoliopsida</taxon>
        <taxon>eudicotyledons</taxon>
        <taxon>Gunneridae</taxon>
        <taxon>Pentapetalae</taxon>
        <taxon>rosids</taxon>
        <taxon>malvids</taxon>
        <taxon>Sapindales</taxon>
        <taxon>Sapindaceae</taxon>
        <taxon>Hippocastanoideae</taxon>
        <taxon>Acereae</taxon>
        <taxon>Dipteronia</taxon>
    </lineage>
</organism>
<keyword evidence="2" id="KW-0645">Protease</keyword>
<comment type="caution">
    <text evidence="5">The sequence shown here is derived from an EMBL/GenBank/DDBJ whole genome shotgun (WGS) entry which is preliminary data.</text>
</comment>
<comment type="similarity">
    <text evidence="1">Belongs to the peptidase C48 family.</text>
</comment>
<reference evidence="5" key="1">
    <citation type="journal article" date="2023" name="Plant J.">
        <title>Genome sequences and population genomics provide insights into the demographic history, inbreeding, and mutation load of two 'living fossil' tree species of Dipteronia.</title>
        <authorList>
            <person name="Feng Y."/>
            <person name="Comes H.P."/>
            <person name="Chen J."/>
            <person name="Zhu S."/>
            <person name="Lu R."/>
            <person name="Zhang X."/>
            <person name="Li P."/>
            <person name="Qiu J."/>
            <person name="Olsen K.M."/>
            <person name="Qiu Y."/>
        </authorList>
    </citation>
    <scope>NUCLEOTIDE SEQUENCE</scope>
    <source>
        <strain evidence="5">KIB01</strain>
    </source>
</reference>
<dbReference type="InterPro" id="IPR038765">
    <property type="entry name" value="Papain-like_cys_pep_sf"/>
</dbReference>
<keyword evidence="3" id="KW-0378">Hydrolase</keyword>
<evidence type="ECO:0000256" key="3">
    <source>
        <dbReference type="ARBA" id="ARBA00022801"/>
    </source>
</evidence>